<accession>J6EU88</accession>
<name>J6EU88_TRIAS</name>
<evidence type="ECO:0000313" key="1">
    <source>
        <dbReference type="EMBL" id="EJT46352.1"/>
    </source>
</evidence>
<gene>
    <name evidence="1" type="ORF">A1Q1_04999</name>
</gene>
<sequence length="89" mass="9444">MEDELAMDMERCVGTLPEEAALVLAMDIGRLEAAEVDAAVGVEDDEAYDEYALALAPGVEVEVEVELVEVDIGWPPDCPGGPEGTPVVR</sequence>
<dbReference type="RefSeq" id="XP_014177281.1">
    <property type="nucleotide sequence ID" value="XM_014321806.1"/>
</dbReference>
<protein>
    <submittedName>
        <fullName evidence="1">Uncharacterized protein</fullName>
    </submittedName>
</protein>
<dbReference type="GeneID" id="25988511"/>
<proteinExistence type="predicted"/>
<comment type="caution">
    <text evidence="1">The sequence shown here is derived from an EMBL/GenBank/DDBJ whole genome shotgun (WGS) entry which is preliminary data.</text>
</comment>
<dbReference type="HOGENOM" id="CLU_2456361_0_0_1"/>
<dbReference type="KEGG" id="tasa:A1Q1_04999"/>
<dbReference type="EMBL" id="ALBS01000295">
    <property type="protein sequence ID" value="EJT46352.1"/>
    <property type="molecule type" value="Genomic_DNA"/>
</dbReference>
<reference evidence="1 2" key="1">
    <citation type="journal article" date="2012" name="Eukaryot. Cell">
        <title>Draft genome sequence of CBS 2479, the standard type strain of Trichosporon asahii.</title>
        <authorList>
            <person name="Yang R.Y."/>
            <person name="Li H.T."/>
            <person name="Zhu H."/>
            <person name="Zhou G.P."/>
            <person name="Wang M."/>
            <person name="Wang L."/>
        </authorList>
    </citation>
    <scope>NUCLEOTIDE SEQUENCE [LARGE SCALE GENOMIC DNA]</scope>
    <source>
        <strain evidence="2">ATCC 90039 / CBS 2479 / JCM 2466 / KCTC 7840 / NCYC 2677 / UAMH 7654</strain>
    </source>
</reference>
<organism evidence="1 2">
    <name type="scientific">Trichosporon asahii var. asahii (strain ATCC 90039 / CBS 2479 / JCM 2466 / KCTC 7840 / NBRC 103889/ NCYC 2677 / UAMH 7654)</name>
    <name type="common">Yeast</name>
    <dbReference type="NCBI Taxonomy" id="1186058"/>
    <lineage>
        <taxon>Eukaryota</taxon>
        <taxon>Fungi</taxon>
        <taxon>Dikarya</taxon>
        <taxon>Basidiomycota</taxon>
        <taxon>Agaricomycotina</taxon>
        <taxon>Tremellomycetes</taxon>
        <taxon>Trichosporonales</taxon>
        <taxon>Trichosporonaceae</taxon>
        <taxon>Trichosporon</taxon>
    </lineage>
</organism>
<dbReference type="VEuPathDB" id="FungiDB:A1Q1_04999"/>
<dbReference type="Proteomes" id="UP000002748">
    <property type="component" value="Unassembled WGS sequence"/>
</dbReference>
<evidence type="ECO:0000313" key="2">
    <source>
        <dbReference type="Proteomes" id="UP000002748"/>
    </source>
</evidence>
<dbReference type="AlphaFoldDB" id="J6EU88"/>